<evidence type="ECO:0000313" key="2">
    <source>
        <dbReference type="EMBL" id="MCI71545.1"/>
    </source>
</evidence>
<name>A0A392UII5_9FABA</name>
<reference evidence="2 3" key="1">
    <citation type="journal article" date="2018" name="Front. Plant Sci.">
        <title>Red Clover (Trifolium pratense) and Zigzag Clover (T. medium) - A Picture of Genomic Similarities and Differences.</title>
        <authorList>
            <person name="Dluhosova J."/>
            <person name="Istvanek J."/>
            <person name="Nedelnik J."/>
            <person name="Repkova J."/>
        </authorList>
    </citation>
    <scope>NUCLEOTIDE SEQUENCE [LARGE SCALE GENOMIC DNA]</scope>
    <source>
        <strain evidence="3">cv. 10/8</strain>
        <tissue evidence="2">Leaf</tissue>
    </source>
</reference>
<sequence length="80" mass="8907">EAEAKRDWGPELRAETGRRQGGESRWLREEGDPNWVAPNPVLMSNQCSSNKGAVNSGNNVANHDKGVMNNNDSKDRKMQL</sequence>
<feature type="compositionally biased region" description="Basic and acidic residues" evidence="1">
    <location>
        <begin position="62"/>
        <end position="80"/>
    </location>
</feature>
<feature type="non-terminal residue" evidence="2">
    <location>
        <position position="80"/>
    </location>
</feature>
<accession>A0A392UII5</accession>
<keyword evidence="3" id="KW-1185">Reference proteome</keyword>
<dbReference type="Proteomes" id="UP000265520">
    <property type="component" value="Unassembled WGS sequence"/>
</dbReference>
<evidence type="ECO:0000313" key="3">
    <source>
        <dbReference type="Proteomes" id="UP000265520"/>
    </source>
</evidence>
<dbReference type="EMBL" id="LXQA010798352">
    <property type="protein sequence ID" value="MCI71545.1"/>
    <property type="molecule type" value="Genomic_DNA"/>
</dbReference>
<feature type="region of interest" description="Disordered" evidence="1">
    <location>
        <begin position="1"/>
        <end position="80"/>
    </location>
</feature>
<dbReference type="AlphaFoldDB" id="A0A392UII5"/>
<evidence type="ECO:0000256" key="1">
    <source>
        <dbReference type="SAM" id="MobiDB-lite"/>
    </source>
</evidence>
<proteinExistence type="predicted"/>
<protein>
    <submittedName>
        <fullName evidence="2">Uncharacterized protein</fullName>
    </submittedName>
</protein>
<organism evidence="2 3">
    <name type="scientific">Trifolium medium</name>
    <dbReference type="NCBI Taxonomy" id="97028"/>
    <lineage>
        <taxon>Eukaryota</taxon>
        <taxon>Viridiplantae</taxon>
        <taxon>Streptophyta</taxon>
        <taxon>Embryophyta</taxon>
        <taxon>Tracheophyta</taxon>
        <taxon>Spermatophyta</taxon>
        <taxon>Magnoliopsida</taxon>
        <taxon>eudicotyledons</taxon>
        <taxon>Gunneridae</taxon>
        <taxon>Pentapetalae</taxon>
        <taxon>rosids</taxon>
        <taxon>fabids</taxon>
        <taxon>Fabales</taxon>
        <taxon>Fabaceae</taxon>
        <taxon>Papilionoideae</taxon>
        <taxon>50 kb inversion clade</taxon>
        <taxon>NPAAA clade</taxon>
        <taxon>Hologalegina</taxon>
        <taxon>IRL clade</taxon>
        <taxon>Trifolieae</taxon>
        <taxon>Trifolium</taxon>
    </lineage>
</organism>
<feature type="compositionally biased region" description="Polar residues" evidence="1">
    <location>
        <begin position="42"/>
        <end position="61"/>
    </location>
</feature>
<feature type="non-terminal residue" evidence="2">
    <location>
        <position position="1"/>
    </location>
</feature>
<comment type="caution">
    <text evidence="2">The sequence shown here is derived from an EMBL/GenBank/DDBJ whole genome shotgun (WGS) entry which is preliminary data.</text>
</comment>
<feature type="compositionally biased region" description="Basic and acidic residues" evidence="1">
    <location>
        <begin position="1"/>
        <end position="31"/>
    </location>
</feature>